<reference evidence="12 13" key="1">
    <citation type="submission" date="2015-12" db="EMBL/GenBank/DDBJ databases">
        <title>Dictyostelia acquired genes for synthesis and detection of signals that induce cell-type specialization by lateral gene transfer from prokaryotes.</title>
        <authorList>
            <person name="Gloeckner G."/>
            <person name="Schaap P."/>
        </authorList>
    </citation>
    <scope>NUCLEOTIDE SEQUENCE [LARGE SCALE GENOMIC DNA]</scope>
    <source>
        <strain evidence="12 13">TK</strain>
    </source>
</reference>
<dbReference type="Gene3D" id="3.40.50.300">
    <property type="entry name" value="P-loop containing nucleotide triphosphate hydrolases"/>
    <property type="match status" value="1"/>
</dbReference>
<dbReference type="GO" id="GO:0005524">
    <property type="term" value="F:ATP binding"/>
    <property type="evidence" value="ECO:0007669"/>
    <property type="project" value="UniProtKB-KW"/>
</dbReference>
<feature type="transmembrane region" description="Helical" evidence="10">
    <location>
        <begin position="32"/>
        <end position="52"/>
    </location>
</feature>
<comment type="caution">
    <text evidence="12">The sequence shown here is derived from an EMBL/GenBank/DDBJ whole genome shotgun (WGS) entry which is preliminary data.</text>
</comment>
<feature type="domain" description="ABC transporter" evidence="11">
    <location>
        <begin position="514"/>
        <end position="752"/>
    </location>
</feature>
<evidence type="ECO:0000256" key="1">
    <source>
        <dbReference type="ARBA" id="ARBA00004141"/>
    </source>
</evidence>
<dbReference type="InterPro" id="IPR003439">
    <property type="entry name" value="ABC_transporter-like_ATP-bd"/>
</dbReference>
<dbReference type="InterPro" id="IPR013525">
    <property type="entry name" value="ABC2_TM"/>
</dbReference>
<feature type="region of interest" description="Disordered" evidence="9">
    <location>
        <begin position="459"/>
        <end position="478"/>
    </location>
</feature>
<dbReference type="GO" id="GO:0140359">
    <property type="term" value="F:ABC-type transporter activity"/>
    <property type="evidence" value="ECO:0007669"/>
    <property type="project" value="InterPro"/>
</dbReference>
<proteinExistence type="inferred from homology"/>
<evidence type="ECO:0000313" key="13">
    <source>
        <dbReference type="Proteomes" id="UP000076078"/>
    </source>
</evidence>
<evidence type="ECO:0000256" key="7">
    <source>
        <dbReference type="ARBA" id="ARBA00022989"/>
    </source>
</evidence>
<dbReference type="AlphaFoldDB" id="A0A151Z5C8"/>
<comment type="similarity">
    <text evidence="2">Belongs to the ABC transporter superfamily. ABCA family.</text>
</comment>
<dbReference type="GO" id="GO:0005319">
    <property type="term" value="F:lipid transporter activity"/>
    <property type="evidence" value="ECO:0007669"/>
    <property type="project" value="TreeGrafter"/>
</dbReference>
<organism evidence="12 13">
    <name type="scientific">Tieghemostelium lacteum</name>
    <name type="common">Slime mold</name>
    <name type="synonym">Dictyostelium lacteum</name>
    <dbReference type="NCBI Taxonomy" id="361077"/>
    <lineage>
        <taxon>Eukaryota</taxon>
        <taxon>Amoebozoa</taxon>
        <taxon>Evosea</taxon>
        <taxon>Eumycetozoa</taxon>
        <taxon>Dictyostelia</taxon>
        <taxon>Dictyosteliales</taxon>
        <taxon>Raperosteliaceae</taxon>
        <taxon>Tieghemostelium</taxon>
    </lineage>
</organism>
<name>A0A151Z5C8_TIELA</name>
<evidence type="ECO:0000256" key="4">
    <source>
        <dbReference type="ARBA" id="ARBA00022692"/>
    </source>
</evidence>
<evidence type="ECO:0000256" key="9">
    <source>
        <dbReference type="SAM" id="MobiDB-lite"/>
    </source>
</evidence>
<keyword evidence="7 10" id="KW-1133">Transmembrane helix</keyword>
<evidence type="ECO:0000256" key="8">
    <source>
        <dbReference type="ARBA" id="ARBA00023136"/>
    </source>
</evidence>
<feature type="transmembrane region" description="Helical" evidence="10">
    <location>
        <begin position="226"/>
        <end position="247"/>
    </location>
</feature>
<dbReference type="GO" id="GO:0016020">
    <property type="term" value="C:membrane"/>
    <property type="evidence" value="ECO:0007669"/>
    <property type="project" value="UniProtKB-SubCell"/>
</dbReference>
<evidence type="ECO:0000313" key="12">
    <source>
        <dbReference type="EMBL" id="KYQ89172.1"/>
    </source>
</evidence>
<comment type="subcellular location">
    <subcellularLocation>
        <location evidence="1">Membrane</location>
        <topology evidence="1">Multi-pass membrane protein</topology>
    </subcellularLocation>
</comment>
<dbReference type="InterPro" id="IPR003593">
    <property type="entry name" value="AAA+_ATPase"/>
</dbReference>
<feature type="transmembrane region" description="Helical" evidence="10">
    <location>
        <begin position="334"/>
        <end position="356"/>
    </location>
</feature>
<dbReference type="Pfam" id="PF00005">
    <property type="entry name" value="ABC_tran"/>
    <property type="match status" value="1"/>
</dbReference>
<dbReference type="FunFam" id="3.40.50.300:FF:000665">
    <property type="entry name" value="ABC transporter A family member 2"/>
    <property type="match status" value="1"/>
</dbReference>
<dbReference type="PANTHER" id="PTHR19229">
    <property type="entry name" value="ATP-BINDING CASSETTE TRANSPORTER SUBFAMILY A ABCA"/>
    <property type="match status" value="1"/>
</dbReference>
<dbReference type="EMBL" id="LODT01000042">
    <property type="protein sequence ID" value="KYQ89172.1"/>
    <property type="molecule type" value="Genomic_DNA"/>
</dbReference>
<feature type="transmembrane region" description="Helical" evidence="10">
    <location>
        <begin position="412"/>
        <end position="430"/>
    </location>
</feature>
<dbReference type="OMA" id="RTIWSLF"/>
<evidence type="ECO:0000256" key="5">
    <source>
        <dbReference type="ARBA" id="ARBA00022741"/>
    </source>
</evidence>
<keyword evidence="4 10" id="KW-0812">Transmembrane</keyword>
<evidence type="ECO:0000256" key="3">
    <source>
        <dbReference type="ARBA" id="ARBA00022448"/>
    </source>
</evidence>
<dbReference type="GO" id="GO:0016887">
    <property type="term" value="F:ATP hydrolysis activity"/>
    <property type="evidence" value="ECO:0007669"/>
    <property type="project" value="InterPro"/>
</dbReference>
<dbReference type="Pfam" id="PF12698">
    <property type="entry name" value="ABC2_membrane_3"/>
    <property type="match status" value="1"/>
</dbReference>
<dbReference type="PROSITE" id="PS50893">
    <property type="entry name" value="ABC_TRANSPORTER_2"/>
    <property type="match status" value="1"/>
</dbReference>
<keyword evidence="5" id="KW-0547">Nucleotide-binding</keyword>
<dbReference type="OrthoDB" id="10255969at2759"/>
<dbReference type="Proteomes" id="UP000076078">
    <property type="component" value="Unassembled WGS sequence"/>
</dbReference>
<protein>
    <submittedName>
        <fullName evidence="12">ABC transporter A family protein</fullName>
    </submittedName>
</protein>
<gene>
    <name evidence="12" type="ORF">DLAC_10418</name>
</gene>
<keyword evidence="6" id="KW-0067">ATP-binding</keyword>
<dbReference type="InParanoid" id="A0A151Z5C8"/>
<keyword evidence="8 10" id="KW-0472">Membrane</keyword>
<keyword evidence="3" id="KW-0813">Transport</keyword>
<feature type="compositionally biased region" description="Polar residues" evidence="9">
    <location>
        <begin position="461"/>
        <end position="471"/>
    </location>
</feature>
<evidence type="ECO:0000256" key="2">
    <source>
        <dbReference type="ARBA" id="ARBA00008869"/>
    </source>
</evidence>
<evidence type="ECO:0000256" key="10">
    <source>
        <dbReference type="SAM" id="Phobius"/>
    </source>
</evidence>
<feature type="transmembrane region" description="Helical" evidence="10">
    <location>
        <begin position="267"/>
        <end position="294"/>
    </location>
</feature>
<dbReference type="SUPFAM" id="SSF52540">
    <property type="entry name" value="P-loop containing nucleoside triphosphate hydrolases"/>
    <property type="match status" value="1"/>
</dbReference>
<dbReference type="InterPro" id="IPR026082">
    <property type="entry name" value="ABCA"/>
</dbReference>
<keyword evidence="13" id="KW-1185">Reference proteome</keyword>
<dbReference type="InterPro" id="IPR027417">
    <property type="entry name" value="P-loop_NTPase"/>
</dbReference>
<sequence length="834" mass="94228">MSSKHQQSTASVRWRQIKLLLRKNYLLNKRNIKGTALMLLVPFVFVFFLWILKFGLDANEKRNDVLKPFPSPVPQTIGDIPRCIIGDERDSCYTVNYVSDTSIGDWVIDRIAQQFTIPSEEIRKFSTVDEMDSFLFENKNSTTAAVVFSFNSTSNELHYSLKHNDTQIYVEGQEVRMAKYLQLPWVYQIEKLLAINLTNNPNLNYNIDYAEFAHPELVVADVIQDLGGLFFFASLMFNVVIQLGQIVKEKELKLREGMNMMGLKDSVYWFTWLVTNCAFNIVSSLVLTASGYIFQFDFFKKNDFGTFFFLFLLFSLSMVTFVFFLSTLIKSSDIATSIGFVIFLIGIVIQGVASFAFQEDFFVAVRVILSLLPFALLTKGINDLSEASAGSVAVGLRWSERTSNAWFSLQDVYGWFIIDFFVFLIVALYLDNVIQSEYGVSKPLYFFLQPSYWKSSPPKISANSETHQPTSKAKKNGLIGKDEIEMEGGEMEDEEVVNERNNIINNTVSEDTAVKIVNLRKVYTTKSCCKVKSAYAAVKGTYLTIGNGQLFVLLGHNGSGKSTTFGMCTGLFSPTSGDAFIFGNSILTQMTDIRQSLGICPQHDILFDELTGREHLEIYAAFKGIPEDEIEQEVITRLKEVDLLHVQNLVSSKYSGGMRRRLSTAIAFIADPKIVFLDEPTTGMDSIAKRAIWGLIERAKRGRVIILTTHSMEEADCLGDRIGIMKKGRLITLGTSLRLKNKFGTGYKIVALVDEKNQSASAEVQQFFQQELQVQPSSMAVGVLEFNIPREKLPVLKDFFRKVEDQRSHLPIKDIQISLSTLEEVFMTISGHEE</sequence>
<evidence type="ECO:0000259" key="11">
    <source>
        <dbReference type="PROSITE" id="PS50893"/>
    </source>
</evidence>
<dbReference type="SMART" id="SM00382">
    <property type="entry name" value="AAA"/>
    <property type="match status" value="1"/>
</dbReference>
<feature type="transmembrane region" description="Helical" evidence="10">
    <location>
        <begin position="306"/>
        <end position="328"/>
    </location>
</feature>
<evidence type="ECO:0000256" key="6">
    <source>
        <dbReference type="ARBA" id="ARBA00022840"/>
    </source>
</evidence>
<accession>A0A151Z5C8</accession>
<dbReference type="CDD" id="cd03263">
    <property type="entry name" value="ABC_subfamily_A"/>
    <property type="match status" value="1"/>
</dbReference>